<evidence type="ECO:0000256" key="3">
    <source>
        <dbReference type="ARBA" id="ARBA00022475"/>
    </source>
</evidence>
<keyword evidence="8 9" id="KW-0012">Acyltransferase</keyword>
<feature type="transmembrane region" description="Helical" evidence="10">
    <location>
        <begin position="415"/>
        <end position="435"/>
    </location>
</feature>
<keyword evidence="4 9" id="KW-0808">Transferase</keyword>
<evidence type="ECO:0000256" key="4">
    <source>
        <dbReference type="ARBA" id="ARBA00022679"/>
    </source>
</evidence>
<dbReference type="InterPro" id="IPR028362">
    <property type="entry name" value="AlgI"/>
</dbReference>
<dbReference type="InterPro" id="IPR051085">
    <property type="entry name" value="MB_O-acyltransferase"/>
</dbReference>
<feature type="transmembrane region" description="Helical" evidence="10">
    <location>
        <begin position="6"/>
        <end position="23"/>
    </location>
</feature>
<keyword evidence="12" id="KW-1185">Reference proteome</keyword>
<dbReference type="RefSeq" id="WP_072852978.1">
    <property type="nucleotide sequence ID" value="NZ_FRAH01000069.1"/>
</dbReference>
<dbReference type="GO" id="GO:0016746">
    <property type="term" value="F:acyltransferase activity"/>
    <property type="evidence" value="ECO:0007669"/>
    <property type="project" value="UniProtKB-KW"/>
</dbReference>
<dbReference type="PANTHER" id="PTHR13285:SF23">
    <property type="entry name" value="TEICHOIC ACID D-ALANYLTRANSFERASE"/>
    <property type="match status" value="1"/>
</dbReference>
<comment type="subcellular location">
    <subcellularLocation>
        <location evidence="1">Cell membrane</location>
        <topology evidence="1">Multi-pass membrane protein</topology>
    </subcellularLocation>
</comment>
<accession>A0A1M6Y3Z5</accession>
<keyword evidence="7 9" id="KW-0472">Membrane</keyword>
<evidence type="ECO:0000256" key="8">
    <source>
        <dbReference type="ARBA" id="ARBA00023315"/>
    </source>
</evidence>
<organism evidence="11 12">
    <name type="scientific">Anaerotignum lactatifermentans DSM 14214</name>
    <dbReference type="NCBI Taxonomy" id="1121323"/>
    <lineage>
        <taxon>Bacteria</taxon>
        <taxon>Bacillati</taxon>
        <taxon>Bacillota</taxon>
        <taxon>Clostridia</taxon>
        <taxon>Lachnospirales</taxon>
        <taxon>Anaerotignaceae</taxon>
        <taxon>Anaerotignum</taxon>
    </lineage>
</organism>
<name>A0A1M6Y3Z5_9FIRM</name>
<evidence type="ECO:0000256" key="5">
    <source>
        <dbReference type="ARBA" id="ARBA00022692"/>
    </source>
</evidence>
<evidence type="ECO:0000256" key="6">
    <source>
        <dbReference type="ARBA" id="ARBA00022989"/>
    </source>
</evidence>
<dbReference type="PIRSF" id="PIRSF016636">
    <property type="entry name" value="AlgI_DltB"/>
    <property type="match status" value="1"/>
</dbReference>
<evidence type="ECO:0000256" key="1">
    <source>
        <dbReference type="ARBA" id="ARBA00004651"/>
    </source>
</evidence>
<feature type="transmembrane region" description="Helical" evidence="10">
    <location>
        <begin position="305"/>
        <end position="323"/>
    </location>
</feature>
<sequence>MDFGSIPFIIWFLPVFVLIYYLIPSAQGKKAAIIVGSIFFYGVSCLSWLPYLLGLTVCAVAAAFWVRKKGKPALIISVLAFTAFLVWNKASDQLMPGVSFVIFTILALLVDTYRKPTEKSLLDLVSYILFFPKLLSGPIARLEQMETRKVRLMGEKPTRNGVNIEYGAACFIIGLGYKVLLANQLAGLWREIQTIGLPSVSTQLAWMGVIGYSLQLYFDFQGYSLMAIGIAKMLGYTMPNNFDSPYLSKSVSEFYRRWHITLGAWFRDYVYIPLGGSRKGTGRTIINLFAVWLLTGLWHGFGVNFLMWGMFLFFWIAMEKIWLRKFLENKPWLAHIYVLLVIPLSWVFFALPELSDIVWCFLRLFGPIVPYEGINVSAGDYLKYGSMYWPFLVAGIFFAFPFGEKWLKRNYRRGLGILALLVIFWMSVYQLAMGLNNPFMYFSF</sequence>
<evidence type="ECO:0000256" key="9">
    <source>
        <dbReference type="PIRNR" id="PIRNR016636"/>
    </source>
</evidence>
<reference evidence="11 12" key="1">
    <citation type="submission" date="2016-11" db="EMBL/GenBank/DDBJ databases">
        <authorList>
            <person name="Jaros S."/>
            <person name="Januszkiewicz K."/>
            <person name="Wedrychowicz H."/>
        </authorList>
    </citation>
    <scope>NUCLEOTIDE SEQUENCE [LARGE SCALE GENOMIC DNA]</scope>
    <source>
        <strain evidence="11 12">DSM 14214</strain>
    </source>
</reference>
<dbReference type="PIRSF" id="PIRSF500217">
    <property type="entry name" value="AlgI"/>
    <property type="match status" value="1"/>
</dbReference>
<feature type="transmembrane region" description="Helical" evidence="10">
    <location>
        <begin position="387"/>
        <end position="403"/>
    </location>
</feature>
<feature type="transmembrane region" description="Helical" evidence="10">
    <location>
        <begin position="200"/>
        <end position="218"/>
    </location>
</feature>
<feature type="transmembrane region" description="Helical" evidence="10">
    <location>
        <begin position="332"/>
        <end position="351"/>
    </location>
</feature>
<gene>
    <name evidence="11" type="ORF">SAMN02745138_02915</name>
</gene>
<feature type="transmembrane region" description="Helical" evidence="10">
    <location>
        <begin position="70"/>
        <end position="87"/>
    </location>
</feature>
<dbReference type="InterPro" id="IPR024194">
    <property type="entry name" value="Ac/AlaTfrase_AlgI/DltB"/>
</dbReference>
<dbReference type="Proteomes" id="UP000183975">
    <property type="component" value="Unassembled WGS sequence"/>
</dbReference>
<evidence type="ECO:0000256" key="7">
    <source>
        <dbReference type="ARBA" id="ARBA00023136"/>
    </source>
</evidence>
<dbReference type="PANTHER" id="PTHR13285">
    <property type="entry name" value="ACYLTRANSFERASE"/>
    <property type="match status" value="1"/>
</dbReference>
<proteinExistence type="inferred from homology"/>
<keyword evidence="3 9" id="KW-1003">Cell membrane</keyword>
<dbReference type="InterPro" id="IPR004299">
    <property type="entry name" value="MBOAT_fam"/>
</dbReference>
<dbReference type="Pfam" id="PF03062">
    <property type="entry name" value="MBOAT"/>
    <property type="match status" value="1"/>
</dbReference>
<comment type="similarity">
    <text evidence="2 9">Belongs to the membrane-bound acyltransferase family.</text>
</comment>
<dbReference type="EMBL" id="FRAH01000069">
    <property type="protein sequence ID" value="SHL12745.1"/>
    <property type="molecule type" value="Genomic_DNA"/>
</dbReference>
<dbReference type="GO" id="GO:0005886">
    <property type="term" value="C:plasma membrane"/>
    <property type="evidence" value="ECO:0007669"/>
    <property type="project" value="UniProtKB-SubCell"/>
</dbReference>
<feature type="transmembrane region" description="Helical" evidence="10">
    <location>
        <begin position="163"/>
        <end position="180"/>
    </location>
</feature>
<protein>
    <submittedName>
        <fullName evidence="11">Alginate O-acetyltransferase complex protein AlgI</fullName>
    </submittedName>
</protein>
<evidence type="ECO:0000313" key="12">
    <source>
        <dbReference type="Proteomes" id="UP000183975"/>
    </source>
</evidence>
<evidence type="ECO:0000256" key="10">
    <source>
        <dbReference type="SAM" id="Phobius"/>
    </source>
</evidence>
<dbReference type="AlphaFoldDB" id="A0A1M6Y3Z5"/>
<evidence type="ECO:0000313" key="11">
    <source>
        <dbReference type="EMBL" id="SHL12745.1"/>
    </source>
</evidence>
<keyword evidence="5 10" id="KW-0812">Transmembrane</keyword>
<dbReference type="OrthoDB" id="9805788at2"/>
<feature type="transmembrane region" description="Helical" evidence="10">
    <location>
        <begin position="94"/>
        <end position="112"/>
    </location>
</feature>
<keyword evidence="6 10" id="KW-1133">Transmembrane helix</keyword>
<evidence type="ECO:0000256" key="2">
    <source>
        <dbReference type="ARBA" id="ARBA00010323"/>
    </source>
</evidence>
<feature type="transmembrane region" description="Helical" evidence="10">
    <location>
        <begin position="35"/>
        <end position="64"/>
    </location>
</feature>
<dbReference type="GO" id="GO:0042121">
    <property type="term" value="P:alginic acid biosynthetic process"/>
    <property type="evidence" value="ECO:0007669"/>
    <property type="project" value="InterPro"/>
</dbReference>